<feature type="compositionally biased region" description="Polar residues" evidence="6">
    <location>
        <begin position="343"/>
        <end position="353"/>
    </location>
</feature>
<dbReference type="SMART" id="SM00105">
    <property type="entry name" value="ArfGap"/>
    <property type="match status" value="1"/>
</dbReference>
<dbReference type="PRINTS" id="PR00405">
    <property type="entry name" value="REVINTRACTNG"/>
</dbReference>
<dbReference type="SUPFAM" id="SSF57863">
    <property type="entry name" value="ArfGap/RecO-like zinc finger"/>
    <property type="match status" value="1"/>
</dbReference>
<keyword evidence="4" id="KW-0862">Zinc</keyword>
<organism evidence="8 9">
    <name type="scientific">Saccharomycodes ludwigii</name>
    <dbReference type="NCBI Taxonomy" id="36035"/>
    <lineage>
        <taxon>Eukaryota</taxon>
        <taxon>Fungi</taxon>
        <taxon>Dikarya</taxon>
        <taxon>Ascomycota</taxon>
        <taxon>Saccharomycotina</taxon>
        <taxon>Saccharomycetes</taxon>
        <taxon>Saccharomycodales</taxon>
        <taxon>Saccharomycodaceae</taxon>
        <taxon>Saccharomycodes</taxon>
    </lineage>
</organism>
<feature type="region of interest" description="Disordered" evidence="6">
    <location>
        <begin position="343"/>
        <end position="374"/>
    </location>
</feature>
<dbReference type="InterPro" id="IPR038508">
    <property type="entry name" value="ArfGAP_dom_sf"/>
</dbReference>
<dbReference type="PANTHER" id="PTHR46395:SF1">
    <property type="entry name" value="ADP-RIBOSYLATION FACTOR GTPASE-ACTIVATING PROTEIN 1"/>
    <property type="match status" value="1"/>
</dbReference>
<feature type="compositionally biased region" description="Polar residues" evidence="6">
    <location>
        <begin position="219"/>
        <end position="241"/>
    </location>
</feature>
<name>A0A376BBJ1_9ASCO</name>
<dbReference type="FunFam" id="1.10.220.150:FF:000014">
    <property type="entry name" value="ADP-ribosylation factor GTPase-activating protein"/>
    <property type="match status" value="1"/>
</dbReference>
<dbReference type="GO" id="GO:0008270">
    <property type="term" value="F:zinc ion binding"/>
    <property type="evidence" value="ECO:0007669"/>
    <property type="project" value="UniProtKB-KW"/>
</dbReference>
<dbReference type="GO" id="GO:0030100">
    <property type="term" value="P:regulation of endocytosis"/>
    <property type="evidence" value="ECO:0007669"/>
    <property type="project" value="TreeGrafter"/>
</dbReference>
<evidence type="ECO:0000256" key="4">
    <source>
        <dbReference type="ARBA" id="ARBA00022833"/>
    </source>
</evidence>
<dbReference type="OrthoDB" id="983479at2759"/>
<dbReference type="Proteomes" id="UP000262825">
    <property type="component" value="Unassembled WGS sequence"/>
</dbReference>
<gene>
    <name evidence="8" type="ORF">SCODWIG_03675</name>
</gene>
<feature type="region of interest" description="Disordered" evidence="6">
    <location>
        <begin position="129"/>
        <end position="241"/>
    </location>
</feature>
<dbReference type="PROSITE" id="PS50115">
    <property type="entry name" value="ARFGAP"/>
    <property type="match status" value="1"/>
</dbReference>
<dbReference type="Pfam" id="PF01412">
    <property type="entry name" value="ArfGap"/>
    <property type="match status" value="1"/>
</dbReference>
<feature type="compositionally biased region" description="Basic and acidic residues" evidence="6">
    <location>
        <begin position="354"/>
        <end position="368"/>
    </location>
</feature>
<evidence type="ECO:0000259" key="7">
    <source>
        <dbReference type="PROSITE" id="PS50115"/>
    </source>
</evidence>
<dbReference type="AlphaFoldDB" id="A0A376BBJ1"/>
<evidence type="ECO:0000256" key="3">
    <source>
        <dbReference type="ARBA" id="ARBA00022771"/>
    </source>
</evidence>
<evidence type="ECO:0000313" key="9">
    <source>
        <dbReference type="Proteomes" id="UP000262825"/>
    </source>
</evidence>
<evidence type="ECO:0000256" key="2">
    <source>
        <dbReference type="ARBA" id="ARBA00022723"/>
    </source>
</evidence>
<evidence type="ECO:0000256" key="5">
    <source>
        <dbReference type="PROSITE-ProRule" id="PRU00288"/>
    </source>
</evidence>
<dbReference type="CDD" id="cd08830">
    <property type="entry name" value="ArfGap_ArfGap1"/>
    <property type="match status" value="1"/>
</dbReference>
<keyword evidence="1" id="KW-0343">GTPase activation</keyword>
<accession>A0A376BBJ1</accession>
<sequence>MSEWKVDPDNRRRLLKLQKIGENKKCVDCKAPNPQWASPKFGIFICLECAGVHRGLGVHISFVRSITMDQFKPEEVLRMEKGGNENFNEFMSSHGISLTLPPKLKYDNPIAADYKDKLTCLIEDKEWTEPEHPDFDPKSLSTNLSSTTVPTSIGTDNASSNKQLDKRGDSPAILGNRRSMSPAKAQKEKNESFFNELGKKNSAKPENLPPSQGGKYQGFGNTPINNTDKQGPTVSIENLQNDPLGTLTRGWGIFTSAISKSVEDVQESVIKPSVEQYQKGELQEEAWRAAAQFGQKFQETSSFGLQAISNFTKSLQGQYNYTTSEGNGSNKYGNLFNGLEGNGTVNTDNTSKVLENEAVKKNRGKNQDDEWDDF</sequence>
<evidence type="ECO:0000256" key="1">
    <source>
        <dbReference type="ARBA" id="ARBA00022468"/>
    </source>
</evidence>
<dbReference type="InterPro" id="IPR001164">
    <property type="entry name" value="ArfGAP_dom"/>
</dbReference>
<feature type="domain" description="Arf-GAP" evidence="7">
    <location>
        <begin position="11"/>
        <end position="127"/>
    </location>
</feature>
<reference evidence="9" key="1">
    <citation type="submission" date="2018-06" db="EMBL/GenBank/DDBJ databases">
        <authorList>
            <person name="Guldener U."/>
        </authorList>
    </citation>
    <scope>NUCLEOTIDE SEQUENCE [LARGE SCALE GENOMIC DNA]</scope>
    <source>
        <strain evidence="9">UTAD17</strain>
    </source>
</reference>
<feature type="compositionally biased region" description="Polar residues" evidence="6">
    <location>
        <begin position="139"/>
        <end position="162"/>
    </location>
</feature>
<dbReference type="PANTHER" id="PTHR46395">
    <property type="entry name" value="ADP-RIBOSYLATION FACTOR GTPASE-ACTIVATING PROTEIN 1"/>
    <property type="match status" value="1"/>
</dbReference>
<evidence type="ECO:0000313" key="8">
    <source>
        <dbReference type="EMBL" id="SSD61914.1"/>
    </source>
</evidence>
<evidence type="ECO:0000256" key="6">
    <source>
        <dbReference type="SAM" id="MobiDB-lite"/>
    </source>
</evidence>
<dbReference type="GO" id="GO:0032012">
    <property type="term" value="P:regulation of ARF protein signal transduction"/>
    <property type="evidence" value="ECO:0007669"/>
    <property type="project" value="TreeGrafter"/>
</dbReference>
<dbReference type="GO" id="GO:0000139">
    <property type="term" value="C:Golgi membrane"/>
    <property type="evidence" value="ECO:0007669"/>
    <property type="project" value="TreeGrafter"/>
</dbReference>
<keyword evidence="9" id="KW-1185">Reference proteome</keyword>
<dbReference type="InterPro" id="IPR037278">
    <property type="entry name" value="ARFGAP/RecO"/>
</dbReference>
<dbReference type="GO" id="GO:0005096">
    <property type="term" value="F:GTPase activator activity"/>
    <property type="evidence" value="ECO:0007669"/>
    <property type="project" value="UniProtKB-KW"/>
</dbReference>
<dbReference type="Gene3D" id="1.10.220.150">
    <property type="entry name" value="Arf GTPase activating protein"/>
    <property type="match status" value="1"/>
</dbReference>
<protein>
    <submittedName>
        <fullName evidence="8">Probable ADP-ribosylation factor GTPase-activating protein GCS1</fullName>
    </submittedName>
</protein>
<proteinExistence type="predicted"/>
<keyword evidence="2" id="KW-0479">Metal-binding</keyword>
<keyword evidence="3 5" id="KW-0863">Zinc-finger</keyword>
<dbReference type="EMBL" id="UFAJ01000983">
    <property type="protein sequence ID" value="SSD61914.1"/>
    <property type="molecule type" value="Genomic_DNA"/>
</dbReference>
<dbReference type="VEuPathDB" id="FungiDB:SCODWIG_03675"/>